<gene>
    <name evidence="2" type="ORF">PAUR_b0040</name>
</gene>
<evidence type="ECO:0000313" key="3">
    <source>
        <dbReference type="Proteomes" id="UP000615755"/>
    </source>
</evidence>
<accession>A0ABR9EGG5</accession>
<feature type="compositionally biased region" description="Basic and acidic residues" evidence="1">
    <location>
        <begin position="69"/>
        <end position="78"/>
    </location>
</feature>
<evidence type="ECO:0008006" key="4">
    <source>
        <dbReference type="Google" id="ProtNLM"/>
    </source>
</evidence>
<evidence type="ECO:0000256" key="1">
    <source>
        <dbReference type="SAM" id="MobiDB-lite"/>
    </source>
</evidence>
<protein>
    <recommendedName>
        <fullName evidence="4">Orphan protein</fullName>
    </recommendedName>
</protein>
<feature type="compositionally biased region" description="Basic and acidic residues" evidence="1">
    <location>
        <begin position="45"/>
        <end position="59"/>
    </location>
</feature>
<proteinExistence type="predicted"/>
<dbReference type="RefSeq" id="WP_192509257.1">
    <property type="nucleotide sequence ID" value="NZ_AQGV01000015.1"/>
</dbReference>
<comment type="caution">
    <text evidence="2">The sequence shown here is derived from an EMBL/GenBank/DDBJ whole genome shotgun (WGS) entry which is preliminary data.</text>
</comment>
<name>A0ABR9EGG5_9GAMM</name>
<reference evidence="2 3" key="1">
    <citation type="submission" date="2015-03" db="EMBL/GenBank/DDBJ databases">
        <title>Genome sequence of Pseudoalteromonas aurantia.</title>
        <authorList>
            <person name="Xie B.-B."/>
            <person name="Rong J.-C."/>
            <person name="Qin Q.-L."/>
            <person name="Zhang Y.-Z."/>
        </authorList>
    </citation>
    <scope>NUCLEOTIDE SEQUENCE [LARGE SCALE GENOMIC DNA]</scope>
    <source>
        <strain evidence="2 3">208</strain>
    </source>
</reference>
<evidence type="ECO:0000313" key="2">
    <source>
        <dbReference type="EMBL" id="MBE0370086.1"/>
    </source>
</evidence>
<feature type="region of interest" description="Disordered" evidence="1">
    <location>
        <begin position="45"/>
        <end position="78"/>
    </location>
</feature>
<dbReference type="Proteomes" id="UP000615755">
    <property type="component" value="Unassembled WGS sequence"/>
</dbReference>
<organism evidence="2 3">
    <name type="scientific">Pseudoalteromonas aurantia 208</name>
    <dbReference type="NCBI Taxonomy" id="1314867"/>
    <lineage>
        <taxon>Bacteria</taxon>
        <taxon>Pseudomonadati</taxon>
        <taxon>Pseudomonadota</taxon>
        <taxon>Gammaproteobacteria</taxon>
        <taxon>Alteromonadales</taxon>
        <taxon>Pseudoalteromonadaceae</taxon>
        <taxon>Pseudoalteromonas</taxon>
    </lineage>
</organism>
<keyword evidence="3" id="KW-1185">Reference proteome</keyword>
<sequence>MNQMDALKPLLFNIVRLEVQHKPLFYIAGVQESAIDRVKLERAKKEEMKKKKQHIDAKNKQISNNQDPESDKHLDTWA</sequence>
<dbReference type="EMBL" id="AQGV01000015">
    <property type="protein sequence ID" value="MBE0370086.1"/>
    <property type="molecule type" value="Genomic_DNA"/>
</dbReference>